<dbReference type="GeneID" id="129925193"/>
<keyword evidence="3 5" id="KW-1133">Transmembrane helix</keyword>
<accession>A0A9W2ZYY7</accession>
<dbReference type="OMA" id="MCIPTSE"/>
<proteinExistence type="predicted"/>
<dbReference type="Pfam" id="PF00822">
    <property type="entry name" value="PMP22_Claudin"/>
    <property type="match status" value="1"/>
</dbReference>
<organism evidence="6 7">
    <name type="scientific">Biomphalaria glabrata</name>
    <name type="common">Bloodfluke planorb</name>
    <name type="synonym">Freshwater snail</name>
    <dbReference type="NCBI Taxonomy" id="6526"/>
    <lineage>
        <taxon>Eukaryota</taxon>
        <taxon>Metazoa</taxon>
        <taxon>Spiralia</taxon>
        <taxon>Lophotrochozoa</taxon>
        <taxon>Mollusca</taxon>
        <taxon>Gastropoda</taxon>
        <taxon>Heterobranchia</taxon>
        <taxon>Euthyneura</taxon>
        <taxon>Panpulmonata</taxon>
        <taxon>Hygrophila</taxon>
        <taxon>Lymnaeoidea</taxon>
        <taxon>Planorbidae</taxon>
        <taxon>Biomphalaria</taxon>
    </lineage>
</organism>
<sequence>MKNSISPTLMDDPQLSYSGEIATPLVKVSLSLALVAVILHTVGMACPYWLVGAMYYPPYGLNRMNIGVFQGCSDLTGCTSARGDTNDWQKASAALEVVAELLCLCDIVTLFAAMFKVKSSHTWKYVKIASSMLTLAAALSMVVPLALYGTNANKMYPGVILNVGWAYVLVCVSAIMQSLSGVTLIIELLV</sequence>
<evidence type="ECO:0000313" key="6">
    <source>
        <dbReference type="Proteomes" id="UP001165740"/>
    </source>
</evidence>
<feature type="transmembrane region" description="Helical" evidence="5">
    <location>
        <begin position="30"/>
        <end position="51"/>
    </location>
</feature>
<name>A0A9W2ZYY7_BIOGL</name>
<evidence type="ECO:0000256" key="4">
    <source>
        <dbReference type="ARBA" id="ARBA00023136"/>
    </source>
</evidence>
<keyword evidence="4 5" id="KW-0472">Membrane</keyword>
<gene>
    <name evidence="7" type="primary">LOC129925193</name>
</gene>
<protein>
    <submittedName>
        <fullName evidence="7">Uncharacterized protein LOC129925193 isoform X1</fullName>
    </submittedName>
</protein>
<dbReference type="GO" id="GO:0016020">
    <property type="term" value="C:membrane"/>
    <property type="evidence" value="ECO:0007669"/>
    <property type="project" value="UniProtKB-SubCell"/>
</dbReference>
<evidence type="ECO:0000256" key="3">
    <source>
        <dbReference type="ARBA" id="ARBA00022989"/>
    </source>
</evidence>
<feature type="transmembrane region" description="Helical" evidence="5">
    <location>
        <begin position="167"/>
        <end position="189"/>
    </location>
</feature>
<keyword evidence="6" id="KW-1185">Reference proteome</keyword>
<comment type="subcellular location">
    <subcellularLocation>
        <location evidence="1">Membrane</location>
        <topology evidence="1">Multi-pass membrane protein</topology>
    </subcellularLocation>
</comment>
<evidence type="ECO:0000256" key="5">
    <source>
        <dbReference type="SAM" id="Phobius"/>
    </source>
</evidence>
<evidence type="ECO:0000313" key="7">
    <source>
        <dbReference type="RefSeq" id="XP_055880093.1"/>
    </source>
</evidence>
<feature type="transmembrane region" description="Helical" evidence="5">
    <location>
        <begin position="125"/>
        <end position="147"/>
    </location>
</feature>
<dbReference type="Gene3D" id="1.20.140.150">
    <property type="match status" value="1"/>
</dbReference>
<reference evidence="7" key="1">
    <citation type="submission" date="2025-08" db="UniProtKB">
        <authorList>
            <consortium name="RefSeq"/>
        </authorList>
    </citation>
    <scope>IDENTIFICATION</scope>
</reference>
<feature type="transmembrane region" description="Helical" evidence="5">
    <location>
        <begin position="93"/>
        <end position="113"/>
    </location>
</feature>
<keyword evidence="2 5" id="KW-0812">Transmembrane</keyword>
<dbReference type="AlphaFoldDB" id="A0A9W2ZYY7"/>
<evidence type="ECO:0000256" key="1">
    <source>
        <dbReference type="ARBA" id="ARBA00004141"/>
    </source>
</evidence>
<dbReference type="RefSeq" id="XP_055880093.1">
    <property type="nucleotide sequence ID" value="XM_056024118.1"/>
</dbReference>
<dbReference type="Proteomes" id="UP001165740">
    <property type="component" value="Chromosome 3"/>
</dbReference>
<dbReference type="OrthoDB" id="6157359at2759"/>
<dbReference type="InterPro" id="IPR004031">
    <property type="entry name" value="PMP22/EMP/MP20/Claudin"/>
</dbReference>
<evidence type="ECO:0000256" key="2">
    <source>
        <dbReference type="ARBA" id="ARBA00022692"/>
    </source>
</evidence>